<name>A0A7C4HD99_STAMA</name>
<dbReference type="SUPFAM" id="SSF53271">
    <property type="entry name" value="PRTase-like"/>
    <property type="match status" value="1"/>
</dbReference>
<keyword evidence="1 4" id="KW-0328">Glycosyltransferase</keyword>
<comment type="caution">
    <text evidence="4">The sequence shown here is derived from an EMBL/GenBank/DDBJ whole genome shotgun (WGS) entry which is preliminary data.</text>
</comment>
<dbReference type="PANTHER" id="PTHR43363:SF2">
    <property type="entry name" value="PHOSPHORIBOSYLTRANSFERASE"/>
    <property type="match status" value="1"/>
</dbReference>
<dbReference type="AlphaFoldDB" id="A0A7C4HD99"/>
<gene>
    <name evidence="4" type="ORF">ENU14_02410</name>
</gene>
<evidence type="ECO:0000259" key="3">
    <source>
        <dbReference type="Pfam" id="PF00156"/>
    </source>
</evidence>
<accession>A0A7C4HD99</accession>
<sequence length="231" mass="27321">MPRIKVKLVSWSDILEWSYGLARVIKKDNYKPDVIIALARGGYVPARLLCDFLDVENLLSIQSQHWTEAAKVEEKAIIKYAYTVDLSGQKALIVDDIVDTGDSLKLARDYIVEKWKPSVVKTAALQWISSVAKFKPDYYYIEVTDWIWFQYPWTRLEDTYQFIKRMVTEAYKEIGKIEWSYSEIINSFREWYDIDVGEMYYREALEILVNKGVLKYDRNRDKYIFIETSLT</sequence>
<evidence type="ECO:0000256" key="1">
    <source>
        <dbReference type="ARBA" id="ARBA00022676"/>
    </source>
</evidence>
<dbReference type="GO" id="GO:0016757">
    <property type="term" value="F:glycosyltransferase activity"/>
    <property type="evidence" value="ECO:0007669"/>
    <property type="project" value="UniProtKB-KW"/>
</dbReference>
<feature type="domain" description="Phosphoribosyltransferase" evidence="3">
    <location>
        <begin position="23"/>
        <end position="149"/>
    </location>
</feature>
<organism evidence="4">
    <name type="scientific">Staphylothermus marinus</name>
    <dbReference type="NCBI Taxonomy" id="2280"/>
    <lineage>
        <taxon>Archaea</taxon>
        <taxon>Thermoproteota</taxon>
        <taxon>Thermoprotei</taxon>
        <taxon>Desulfurococcales</taxon>
        <taxon>Desulfurococcaceae</taxon>
        <taxon>Staphylothermus</taxon>
    </lineage>
</organism>
<keyword evidence="2 4" id="KW-0808">Transferase</keyword>
<dbReference type="Pfam" id="PF00156">
    <property type="entry name" value="Pribosyltran"/>
    <property type="match status" value="1"/>
</dbReference>
<protein>
    <submittedName>
        <fullName evidence="4">Phosphoribosyltransferase</fullName>
    </submittedName>
</protein>
<dbReference type="Gene3D" id="3.40.50.2020">
    <property type="match status" value="1"/>
</dbReference>
<dbReference type="EMBL" id="DTBJ01000016">
    <property type="protein sequence ID" value="HGM58424.1"/>
    <property type="molecule type" value="Genomic_DNA"/>
</dbReference>
<evidence type="ECO:0000313" key="4">
    <source>
        <dbReference type="EMBL" id="HGM58424.1"/>
    </source>
</evidence>
<dbReference type="CDD" id="cd06223">
    <property type="entry name" value="PRTases_typeI"/>
    <property type="match status" value="1"/>
</dbReference>
<dbReference type="PANTHER" id="PTHR43363">
    <property type="entry name" value="HYPOXANTHINE PHOSPHORIBOSYLTRANSFERASE"/>
    <property type="match status" value="1"/>
</dbReference>
<dbReference type="InterPro" id="IPR000836">
    <property type="entry name" value="PRTase_dom"/>
</dbReference>
<evidence type="ECO:0000256" key="2">
    <source>
        <dbReference type="ARBA" id="ARBA00022679"/>
    </source>
</evidence>
<reference evidence="4" key="1">
    <citation type="journal article" date="2020" name="mSystems">
        <title>Genome- and Community-Level Interaction Insights into Carbon Utilization and Element Cycling Functions of Hydrothermarchaeota in Hydrothermal Sediment.</title>
        <authorList>
            <person name="Zhou Z."/>
            <person name="Liu Y."/>
            <person name="Xu W."/>
            <person name="Pan J."/>
            <person name="Luo Z.H."/>
            <person name="Li M."/>
        </authorList>
    </citation>
    <scope>NUCLEOTIDE SEQUENCE [LARGE SCALE GENOMIC DNA]</scope>
    <source>
        <strain evidence="4">SpSt-642</strain>
    </source>
</reference>
<dbReference type="InterPro" id="IPR029057">
    <property type="entry name" value="PRTase-like"/>
</dbReference>
<proteinExistence type="predicted"/>